<dbReference type="Proteomes" id="UP000078492">
    <property type="component" value="Unassembled WGS sequence"/>
</dbReference>
<reference evidence="2 3" key="1">
    <citation type="submission" date="2015-09" db="EMBL/GenBank/DDBJ databases">
        <title>Trachymyrmex cornetzi WGS genome.</title>
        <authorList>
            <person name="Nygaard S."/>
            <person name="Hu H."/>
            <person name="Boomsma J."/>
            <person name="Zhang G."/>
        </authorList>
    </citation>
    <scope>NUCLEOTIDE SEQUENCE [LARGE SCALE GENOMIC DNA]</scope>
    <source>
        <strain evidence="2">Tcor2-1</strain>
        <tissue evidence="2">Whole body</tissue>
    </source>
</reference>
<sequence length="85" mass="9718">RCLHYGTSCEKKPSLRSFDFTKPAVAFVHGRTDRYVRLRPRSGTEKIDGNETIDLNGPRESPLNREGDRREIRSPAAAKTRKSEM</sequence>
<keyword evidence="3" id="KW-1185">Reference proteome</keyword>
<organism evidence="2 3">
    <name type="scientific">Trachymyrmex cornetzi</name>
    <dbReference type="NCBI Taxonomy" id="471704"/>
    <lineage>
        <taxon>Eukaryota</taxon>
        <taxon>Metazoa</taxon>
        <taxon>Ecdysozoa</taxon>
        <taxon>Arthropoda</taxon>
        <taxon>Hexapoda</taxon>
        <taxon>Insecta</taxon>
        <taxon>Pterygota</taxon>
        <taxon>Neoptera</taxon>
        <taxon>Endopterygota</taxon>
        <taxon>Hymenoptera</taxon>
        <taxon>Apocrita</taxon>
        <taxon>Aculeata</taxon>
        <taxon>Formicoidea</taxon>
        <taxon>Formicidae</taxon>
        <taxon>Myrmicinae</taxon>
        <taxon>Trachymyrmex</taxon>
    </lineage>
</organism>
<evidence type="ECO:0000313" key="3">
    <source>
        <dbReference type="Proteomes" id="UP000078492"/>
    </source>
</evidence>
<accession>A0A151JM72</accession>
<protein>
    <submittedName>
        <fullName evidence="2">Uncharacterized protein</fullName>
    </submittedName>
</protein>
<feature type="region of interest" description="Disordered" evidence="1">
    <location>
        <begin position="41"/>
        <end position="85"/>
    </location>
</feature>
<dbReference type="AlphaFoldDB" id="A0A151JM72"/>
<feature type="non-terminal residue" evidence="2">
    <location>
        <position position="1"/>
    </location>
</feature>
<evidence type="ECO:0000313" key="2">
    <source>
        <dbReference type="EMBL" id="KYN27400.1"/>
    </source>
</evidence>
<gene>
    <name evidence="2" type="ORF">ALC57_03216</name>
</gene>
<feature type="compositionally biased region" description="Basic and acidic residues" evidence="1">
    <location>
        <begin position="62"/>
        <end position="73"/>
    </location>
</feature>
<name>A0A151JM72_9HYME</name>
<proteinExistence type="predicted"/>
<dbReference type="EMBL" id="KQ978946">
    <property type="protein sequence ID" value="KYN27400.1"/>
    <property type="molecule type" value="Genomic_DNA"/>
</dbReference>
<evidence type="ECO:0000256" key="1">
    <source>
        <dbReference type="SAM" id="MobiDB-lite"/>
    </source>
</evidence>